<dbReference type="Gene3D" id="3.40.50.12780">
    <property type="entry name" value="N-terminal domain of ligase-like"/>
    <property type="match status" value="1"/>
</dbReference>
<feature type="domain" description="AMP-dependent synthetase/ligase" evidence="3">
    <location>
        <begin position="29"/>
        <end position="338"/>
    </location>
</feature>
<dbReference type="InterPro" id="IPR042099">
    <property type="entry name" value="ANL_N_sf"/>
</dbReference>
<evidence type="ECO:0000256" key="1">
    <source>
        <dbReference type="ARBA" id="ARBA00022450"/>
    </source>
</evidence>
<evidence type="ECO:0000259" key="3">
    <source>
        <dbReference type="Pfam" id="PF00501"/>
    </source>
</evidence>
<name>A0A6S6WGU3_9PLEO</name>
<dbReference type="PANTHER" id="PTHR43439">
    <property type="entry name" value="PHENYLACETATE-COENZYME A LIGASE"/>
    <property type="match status" value="1"/>
</dbReference>
<dbReference type="Pfam" id="PF00501">
    <property type="entry name" value="AMP-binding"/>
    <property type="match status" value="1"/>
</dbReference>
<evidence type="ECO:0000256" key="2">
    <source>
        <dbReference type="ARBA" id="ARBA00022553"/>
    </source>
</evidence>
<dbReference type="InterPro" id="IPR000873">
    <property type="entry name" value="AMP-dep_synth/lig_dom"/>
</dbReference>
<dbReference type="PROSITE" id="PS00455">
    <property type="entry name" value="AMP_BINDING"/>
    <property type="match status" value="1"/>
</dbReference>
<dbReference type="PANTHER" id="PTHR43439:SF2">
    <property type="entry name" value="ENZYME, PUTATIVE (JCVI)-RELATED"/>
    <property type="match status" value="1"/>
</dbReference>
<keyword evidence="1" id="KW-0596">Phosphopantetheine</keyword>
<dbReference type="InterPro" id="IPR051414">
    <property type="entry name" value="Adenylate-forming_Reductase"/>
</dbReference>
<dbReference type="AlphaFoldDB" id="A0A6S6WGU3"/>
<evidence type="ECO:0000313" key="5">
    <source>
        <dbReference type="Proteomes" id="UP000472372"/>
    </source>
</evidence>
<dbReference type="EMBL" id="HG992987">
    <property type="protein sequence ID" value="CAE7215652.1"/>
    <property type="molecule type" value="Genomic_DNA"/>
</dbReference>
<dbReference type="Proteomes" id="UP000472372">
    <property type="component" value="Chromosome 11"/>
</dbReference>
<dbReference type="SUPFAM" id="SSF56801">
    <property type="entry name" value="Acetyl-CoA synthetase-like"/>
    <property type="match status" value="1"/>
</dbReference>
<dbReference type="Pfam" id="PF23562">
    <property type="entry name" value="AMP-binding_C_3"/>
    <property type="match status" value="1"/>
</dbReference>
<reference evidence="4" key="1">
    <citation type="submission" date="2021-02" db="EMBL/GenBank/DDBJ databases">
        <authorList>
            <person name="Syme A R."/>
            <person name="Syme A R."/>
            <person name="Moolhuijzen P."/>
        </authorList>
    </citation>
    <scope>NUCLEOTIDE SEQUENCE</scope>
    <source>
        <strain evidence="4">W1-1</strain>
    </source>
</reference>
<keyword evidence="2" id="KW-0597">Phosphoprotein</keyword>
<gene>
    <name evidence="4" type="ORF">PTTW11_10721</name>
</gene>
<protein>
    <submittedName>
        <fullName evidence="4">Acs</fullName>
    </submittedName>
</protein>
<evidence type="ECO:0000313" key="4">
    <source>
        <dbReference type="EMBL" id="CAE7215652.1"/>
    </source>
</evidence>
<accession>A0A6S6WGU3</accession>
<proteinExistence type="predicted"/>
<sequence>MGSLAEGELKQPQGQLLVHAIDEKAQWIPDQTYMRYAPKDWEQAGYRAITWKQFAGAINKVAYWFDEKFGKASTCDTVAYFGPNDPRYAILIPAIIKHGRKLLVPDGRITKEGLDGLVESTNCKVWLYAEDDARGPLVKPESGLKILALPRLQWMLDNEGQKRYPYEKTYEEAEWDEIIIIDTSGTTGVPKPIYLTNGLWAAYKNVSVLSRRHWPRGLAYESWIGKTNLNPCPPQWLAGLHAMIISPVFLDSPCIMLPLGEASLTPRTFKKIIEMNKVDGMRCPPYTITTLYDDPASKELLRSLEFVVYLGAPLNQAIGDDLCQYTRLSPAIGSTESGDQLSFRPVNRKLWYTHDFVPENGHKMVPLDIPGENLHELVLEAPKNGRMNPFQLAFWNTAHRYLDRIEMKELYRPVTDSDGRTRWEFSARKDDLTKLSWLAKFNAQDIESRILLHPDVEQVLVGGEGRPTPYVIMQAKIGALDRKSEAQLLDELYEHVITGTNKADIDEIRIPKETLLLAKKEKPFQVNLKQVVQRRAVEQDYLGEIEQAYLRLENVRKNSLA</sequence>
<dbReference type="InterPro" id="IPR020845">
    <property type="entry name" value="AMP-binding_CS"/>
</dbReference>
<organism evidence="4 5">
    <name type="scientific">Pyrenophora teres f. teres</name>
    <dbReference type="NCBI Taxonomy" id="97479"/>
    <lineage>
        <taxon>Eukaryota</taxon>
        <taxon>Fungi</taxon>
        <taxon>Dikarya</taxon>
        <taxon>Ascomycota</taxon>
        <taxon>Pezizomycotina</taxon>
        <taxon>Dothideomycetes</taxon>
        <taxon>Pleosporomycetidae</taxon>
        <taxon>Pleosporales</taxon>
        <taxon>Pleosporineae</taxon>
        <taxon>Pleosporaceae</taxon>
        <taxon>Pyrenophora</taxon>
    </lineage>
</organism>